<evidence type="ECO:0000313" key="1">
    <source>
        <dbReference type="EMBL" id="BCJ11500.1"/>
    </source>
</evidence>
<protein>
    <submittedName>
        <fullName evidence="1">Uncharacterized protein</fullName>
    </submittedName>
</protein>
<sequence length="91" mass="10092">MAKGETLHFRIERSECNTPLEAKISIQPGTGVHGVAYQDEIQALAFQAGESKKDLTIPTLYFAADKTLDFYLNLTVDGQLVDQAHILVETR</sequence>
<evidence type="ECO:0000313" key="2">
    <source>
        <dbReference type="Proteomes" id="UP000516106"/>
    </source>
</evidence>
<gene>
    <name evidence="1" type="ORF">SMNM65_19320</name>
</gene>
<proteinExistence type="predicted"/>
<name>A0A7G1IXG9_STRMT</name>
<reference evidence="2" key="1">
    <citation type="submission" date="2020-08" db="EMBL/GenBank/DDBJ databases">
        <title>Complete genome sequence of Streptococcus mitis strain Nm-65.</title>
        <authorList>
            <person name="Tabata A."/>
            <person name="Ohkuni H."/>
            <person name="Nagamune H."/>
        </authorList>
    </citation>
    <scope>NUCLEOTIDE SEQUENCE [LARGE SCALE GENOMIC DNA]</scope>
    <source>
        <strain evidence="2">Nm-65</strain>
    </source>
</reference>
<dbReference type="EMBL" id="AP023349">
    <property type="protein sequence ID" value="BCJ11500.1"/>
    <property type="molecule type" value="Genomic_DNA"/>
</dbReference>
<dbReference type="Proteomes" id="UP000516106">
    <property type="component" value="Chromosome"/>
</dbReference>
<accession>A0A7G1IXG9</accession>
<organism evidence="1 2">
    <name type="scientific">Streptococcus mitis</name>
    <dbReference type="NCBI Taxonomy" id="28037"/>
    <lineage>
        <taxon>Bacteria</taxon>
        <taxon>Bacillati</taxon>
        <taxon>Bacillota</taxon>
        <taxon>Bacilli</taxon>
        <taxon>Lactobacillales</taxon>
        <taxon>Streptococcaceae</taxon>
        <taxon>Streptococcus</taxon>
        <taxon>Streptococcus mitis group</taxon>
    </lineage>
</organism>
<dbReference type="AlphaFoldDB" id="A0A7G1IXG9"/>